<protein>
    <recommendedName>
        <fullName evidence="5">MYND-type domain-containing protein</fullName>
    </recommendedName>
</protein>
<dbReference type="SUPFAM" id="SSF144232">
    <property type="entry name" value="HIT/MYND zinc finger-like"/>
    <property type="match status" value="1"/>
</dbReference>
<organism evidence="6 7">
    <name type="scientific">Amanita muscaria (strain Koide BX008)</name>
    <dbReference type="NCBI Taxonomy" id="946122"/>
    <lineage>
        <taxon>Eukaryota</taxon>
        <taxon>Fungi</taxon>
        <taxon>Dikarya</taxon>
        <taxon>Basidiomycota</taxon>
        <taxon>Agaricomycotina</taxon>
        <taxon>Agaricomycetes</taxon>
        <taxon>Agaricomycetidae</taxon>
        <taxon>Agaricales</taxon>
        <taxon>Pluteineae</taxon>
        <taxon>Amanitaceae</taxon>
        <taxon>Amanita</taxon>
    </lineage>
</organism>
<feature type="domain" description="MYND-type" evidence="5">
    <location>
        <begin position="10"/>
        <end position="47"/>
    </location>
</feature>
<dbReference type="InParanoid" id="A0A0C2WG47"/>
<keyword evidence="7" id="KW-1185">Reference proteome</keyword>
<evidence type="ECO:0000313" key="6">
    <source>
        <dbReference type="EMBL" id="KIL60422.1"/>
    </source>
</evidence>
<dbReference type="EMBL" id="KN818299">
    <property type="protein sequence ID" value="KIL60422.1"/>
    <property type="molecule type" value="Genomic_DNA"/>
</dbReference>
<dbReference type="OrthoDB" id="4851849at2759"/>
<reference evidence="6 7" key="1">
    <citation type="submission" date="2014-04" db="EMBL/GenBank/DDBJ databases">
        <title>Evolutionary Origins and Diversification of the Mycorrhizal Mutualists.</title>
        <authorList>
            <consortium name="DOE Joint Genome Institute"/>
            <consortium name="Mycorrhizal Genomics Consortium"/>
            <person name="Kohler A."/>
            <person name="Kuo A."/>
            <person name="Nagy L.G."/>
            <person name="Floudas D."/>
            <person name="Copeland A."/>
            <person name="Barry K.W."/>
            <person name="Cichocki N."/>
            <person name="Veneault-Fourrey C."/>
            <person name="LaButti K."/>
            <person name="Lindquist E.A."/>
            <person name="Lipzen A."/>
            <person name="Lundell T."/>
            <person name="Morin E."/>
            <person name="Murat C."/>
            <person name="Riley R."/>
            <person name="Ohm R."/>
            <person name="Sun H."/>
            <person name="Tunlid A."/>
            <person name="Henrissat B."/>
            <person name="Grigoriev I.V."/>
            <person name="Hibbett D.S."/>
            <person name="Martin F."/>
        </authorList>
    </citation>
    <scope>NUCLEOTIDE SEQUENCE [LARGE SCALE GENOMIC DNA]</scope>
    <source>
        <strain evidence="6 7">Koide BX008</strain>
    </source>
</reference>
<dbReference type="AlphaFoldDB" id="A0A0C2WG47"/>
<keyword evidence="3" id="KW-0862">Zinc</keyword>
<dbReference type="STRING" id="946122.A0A0C2WG47"/>
<evidence type="ECO:0000256" key="4">
    <source>
        <dbReference type="PROSITE-ProRule" id="PRU00134"/>
    </source>
</evidence>
<dbReference type="Pfam" id="PF01753">
    <property type="entry name" value="zf-MYND"/>
    <property type="match status" value="1"/>
</dbReference>
<evidence type="ECO:0000256" key="2">
    <source>
        <dbReference type="ARBA" id="ARBA00022771"/>
    </source>
</evidence>
<keyword evidence="1" id="KW-0479">Metal-binding</keyword>
<evidence type="ECO:0000259" key="5">
    <source>
        <dbReference type="PROSITE" id="PS50865"/>
    </source>
</evidence>
<gene>
    <name evidence="6" type="ORF">M378DRAFT_168165</name>
</gene>
<dbReference type="Gene3D" id="6.10.140.2220">
    <property type="match status" value="1"/>
</dbReference>
<dbReference type="Proteomes" id="UP000054549">
    <property type="component" value="Unassembled WGS sequence"/>
</dbReference>
<evidence type="ECO:0000313" key="7">
    <source>
        <dbReference type="Proteomes" id="UP000054549"/>
    </source>
</evidence>
<sequence length="415" mass="47526">MTEERCHYVCCESGRITDLKCCSGCRNAWYCSKACQKDDWHYHIFDCKAGQPISTVYHLARAIRRDVIPVDPQTRRDYGFDKAEKILGGESGSKLCGLYQGLLNILEVPLKKVRTWQREGRLLDGIKAAFETLPPDNRGSYFPWLLQHPYILDGTPVDAEFVHRREEQEYVNMVEEGWVFTGGSPDDTPDMIKSKIAAMTPTRRDCYHLYSITFHHSHPSPNFKIWLTFGFVAAMSLGEEQEFGRNYEKLVRSCSFDEFCKAYESSTIPELFDRHRISFCNTRLFRDVMSGTPHVNKSVWDLKHYVDELICTDMGKGPTPIPSVGCDYGYFNCKVPAECKLLDDLYKYLFTELQVDPLALHEACLKGELLKFAKNSGMKLSPHTAKYTRLLKNPYPLPDFDSGLRIVPITASRGT</sequence>
<evidence type="ECO:0000256" key="1">
    <source>
        <dbReference type="ARBA" id="ARBA00022723"/>
    </source>
</evidence>
<dbReference type="GO" id="GO:0008270">
    <property type="term" value="F:zinc ion binding"/>
    <property type="evidence" value="ECO:0007669"/>
    <property type="project" value="UniProtKB-KW"/>
</dbReference>
<name>A0A0C2WG47_AMAMK</name>
<dbReference type="InterPro" id="IPR002893">
    <property type="entry name" value="Znf_MYND"/>
</dbReference>
<dbReference type="HOGENOM" id="CLU_041565_1_0_1"/>
<dbReference type="PROSITE" id="PS50865">
    <property type="entry name" value="ZF_MYND_2"/>
    <property type="match status" value="1"/>
</dbReference>
<accession>A0A0C2WG47</accession>
<evidence type="ECO:0000256" key="3">
    <source>
        <dbReference type="ARBA" id="ARBA00022833"/>
    </source>
</evidence>
<keyword evidence="2 4" id="KW-0863">Zinc-finger</keyword>
<proteinExistence type="predicted"/>